<name>A0A1E4R7J1_9BACI</name>
<protein>
    <submittedName>
        <fullName evidence="2">Uncharacterized protein</fullName>
    </submittedName>
</protein>
<dbReference type="AlphaFoldDB" id="A0A1E4R7J1"/>
<reference evidence="2 3" key="1">
    <citation type="submission" date="2016-09" db="EMBL/GenBank/DDBJ databases">
        <title>Draft genome sequence of the soil isolate, Lysinibacillus fusiformis M5, a potential hypoxanthine producer.</title>
        <authorList>
            <person name="Gallegos-Monterrosa R."/>
            <person name="Maroti G."/>
            <person name="Balint B."/>
            <person name="Kovacs A.T."/>
        </authorList>
    </citation>
    <scope>NUCLEOTIDE SEQUENCE [LARGE SCALE GENOMIC DNA]</scope>
    <source>
        <strain evidence="2 3">M5</strain>
    </source>
</reference>
<dbReference type="RefSeq" id="WP_069481396.1">
    <property type="nucleotide sequence ID" value="NZ_KV766182.1"/>
</dbReference>
<evidence type="ECO:0000313" key="2">
    <source>
        <dbReference type="EMBL" id="ODV56403.1"/>
    </source>
</evidence>
<comment type="caution">
    <text evidence="2">The sequence shown here is derived from an EMBL/GenBank/DDBJ whole genome shotgun (WGS) entry which is preliminary data.</text>
</comment>
<dbReference type="EMBL" id="MECQ01000001">
    <property type="protein sequence ID" value="ODV56403.1"/>
    <property type="molecule type" value="Genomic_DNA"/>
</dbReference>
<evidence type="ECO:0000313" key="3">
    <source>
        <dbReference type="Proteomes" id="UP000094784"/>
    </source>
</evidence>
<keyword evidence="1" id="KW-0472">Membrane</keyword>
<organism evidence="2 3">
    <name type="scientific">Lysinibacillus fusiformis</name>
    <dbReference type="NCBI Taxonomy" id="28031"/>
    <lineage>
        <taxon>Bacteria</taxon>
        <taxon>Bacillati</taxon>
        <taxon>Bacillota</taxon>
        <taxon>Bacilli</taxon>
        <taxon>Bacillales</taxon>
        <taxon>Bacillaceae</taxon>
        <taxon>Lysinibacillus</taxon>
    </lineage>
</organism>
<dbReference type="Proteomes" id="UP000094784">
    <property type="component" value="Unassembled WGS sequence"/>
</dbReference>
<keyword evidence="1" id="KW-1133">Transmembrane helix</keyword>
<proteinExistence type="predicted"/>
<evidence type="ECO:0000256" key="1">
    <source>
        <dbReference type="SAM" id="Phobius"/>
    </source>
</evidence>
<sequence length="64" mass="7495">MNFSGDTVDMVGLLFPLTPILLVAKLFRWVQIIWVNIEIQIEQNKEIISLLKNNRDKIRGDKKQ</sequence>
<feature type="transmembrane region" description="Helical" evidence="1">
    <location>
        <begin position="12"/>
        <end position="30"/>
    </location>
</feature>
<gene>
    <name evidence="2" type="ORF">BG258_11095</name>
</gene>
<accession>A0A1E4R7J1</accession>
<keyword evidence="1" id="KW-0812">Transmembrane</keyword>